<name>A0A6L8VLF0_9RHOB</name>
<dbReference type="InterPro" id="IPR005467">
    <property type="entry name" value="His_kinase_dom"/>
</dbReference>
<keyword evidence="5" id="KW-0808">Transferase</keyword>
<organism evidence="15 16">
    <name type="scientific">Frigidibacter albus</name>
    <dbReference type="NCBI Taxonomy" id="1465486"/>
    <lineage>
        <taxon>Bacteria</taxon>
        <taxon>Pseudomonadati</taxon>
        <taxon>Pseudomonadota</taxon>
        <taxon>Alphaproteobacteria</taxon>
        <taxon>Rhodobacterales</taxon>
        <taxon>Paracoccaceae</taxon>
        <taxon>Frigidibacter</taxon>
    </lineage>
</organism>
<evidence type="ECO:0000259" key="13">
    <source>
        <dbReference type="PROSITE" id="PS50109"/>
    </source>
</evidence>
<dbReference type="GO" id="GO:0005886">
    <property type="term" value="C:plasma membrane"/>
    <property type="evidence" value="ECO:0007669"/>
    <property type="project" value="TreeGrafter"/>
</dbReference>
<dbReference type="PROSITE" id="PS50109">
    <property type="entry name" value="HIS_KIN"/>
    <property type="match status" value="1"/>
</dbReference>
<evidence type="ECO:0000256" key="4">
    <source>
        <dbReference type="ARBA" id="ARBA00022553"/>
    </source>
</evidence>
<evidence type="ECO:0000259" key="14">
    <source>
        <dbReference type="PROSITE" id="PS50885"/>
    </source>
</evidence>
<dbReference type="InterPro" id="IPR013727">
    <property type="entry name" value="2CSK_N"/>
</dbReference>
<feature type="domain" description="Histidine kinase" evidence="13">
    <location>
        <begin position="234"/>
        <end position="443"/>
    </location>
</feature>
<evidence type="ECO:0000256" key="9">
    <source>
        <dbReference type="ARBA" id="ARBA00022840"/>
    </source>
</evidence>
<dbReference type="SMART" id="SM00388">
    <property type="entry name" value="HisKA"/>
    <property type="match status" value="1"/>
</dbReference>
<dbReference type="RefSeq" id="WP_161348572.1">
    <property type="nucleotide sequence ID" value="NZ_BMGW01000018.1"/>
</dbReference>
<dbReference type="InterPro" id="IPR003661">
    <property type="entry name" value="HisK_dim/P_dom"/>
</dbReference>
<evidence type="ECO:0000313" key="15">
    <source>
        <dbReference type="EMBL" id="MZQ91188.1"/>
    </source>
</evidence>
<dbReference type="Proteomes" id="UP000477083">
    <property type="component" value="Unassembled WGS sequence"/>
</dbReference>
<dbReference type="Gene3D" id="3.30.565.10">
    <property type="entry name" value="Histidine kinase-like ATPase, C-terminal domain"/>
    <property type="match status" value="1"/>
</dbReference>
<comment type="catalytic activity">
    <reaction evidence="1">
        <text>ATP + protein L-histidine = ADP + protein N-phospho-L-histidine.</text>
        <dbReference type="EC" id="2.7.13.3"/>
    </reaction>
</comment>
<dbReference type="Pfam" id="PF08521">
    <property type="entry name" value="2CSK_N"/>
    <property type="match status" value="1"/>
</dbReference>
<dbReference type="Pfam" id="PF02518">
    <property type="entry name" value="HATPase_c"/>
    <property type="match status" value="1"/>
</dbReference>
<dbReference type="Pfam" id="PF00512">
    <property type="entry name" value="HisKA"/>
    <property type="match status" value="1"/>
</dbReference>
<evidence type="ECO:0000256" key="11">
    <source>
        <dbReference type="ARBA" id="ARBA00023012"/>
    </source>
</evidence>
<keyword evidence="12" id="KW-0472">Membrane</keyword>
<dbReference type="EMBL" id="WWNR01000018">
    <property type="protein sequence ID" value="MZQ91188.1"/>
    <property type="molecule type" value="Genomic_DNA"/>
</dbReference>
<evidence type="ECO:0000256" key="3">
    <source>
        <dbReference type="ARBA" id="ARBA00012438"/>
    </source>
</evidence>
<feature type="transmembrane region" description="Helical" evidence="12">
    <location>
        <begin position="152"/>
        <end position="173"/>
    </location>
</feature>
<keyword evidence="10 12" id="KW-1133">Transmembrane helix</keyword>
<proteinExistence type="predicted"/>
<evidence type="ECO:0000256" key="7">
    <source>
        <dbReference type="ARBA" id="ARBA00022741"/>
    </source>
</evidence>
<keyword evidence="7" id="KW-0547">Nucleotide-binding</keyword>
<dbReference type="InterPro" id="IPR036097">
    <property type="entry name" value="HisK_dim/P_sf"/>
</dbReference>
<dbReference type="PANTHER" id="PTHR45436:SF14">
    <property type="entry name" value="SENSOR PROTEIN QSEC"/>
    <property type="match status" value="1"/>
</dbReference>
<dbReference type="CDD" id="cd00082">
    <property type="entry name" value="HisKA"/>
    <property type="match status" value="1"/>
</dbReference>
<dbReference type="SMART" id="SM00387">
    <property type="entry name" value="HATPase_c"/>
    <property type="match status" value="1"/>
</dbReference>
<evidence type="ECO:0000313" key="16">
    <source>
        <dbReference type="Proteomes" id="UP000477083"/>
    </source>
</evidence>
<keyword evidence="16" id="KW-1185">Reference proteome</keyword>
<dbReference type="InterPro" id="IPR003660">
    <property type="entry name" value="HAMP_dom"/>
</dbReference>
<dbReference type="GO" id="GO:0000155">
    <property type="term" value="F:phosphorelay sensor kinase activity"/>
    <property type="evidence" value="ECO:0007669"/>
    <property type="project" value="InterPro"/>
</dbReference>
<dbReference type="AlphaFoldDB" id="A0A6L8VLF0"/>
<evidence type="ECO:0000256" key="6">
    <source>
        <dbReference type="ARBA" id="ARBA00022692"/>
    </source>
</evidence>
<keyword evidence="6 12" id="KW-0812">Transmembrane</keyword>
<dbReference type="SUPFAM" id="SSF47384">
    <property type="entry name" value="Homodimeric domain of signal transducing histidine kinase"/>
    <property type="match status" value="1"/>
</dbReference>
<dbReference type="EC" id="2.7.13.3" evidence="3"/>
<dbReference type="InterPro" id="IPR036890">
    <property type="entry name" value="HATPase_C_sf"/>
</dbReference>
<feature type="domain" description="HAMP" evidence="14">
    <location>
        <begin position="174"/>
        <end position="226"/>
    </location>
</feature>
<dbReference type="InterPro" id="IPR050428">
    <property type="entry name" value="TCS_sensor_his_kinase"/>
</dbReference>
<comment type="subcellular location">
    <subcellularLocation>
        <location evidence="2">Membrane</location>
        <topology evidence="2">Multi-pass membrane protein</topology>
    </subcellularLocation>
</comment>
<gene>
    <name evidence="15" type="ORF">GS660_19035</name>
</gene>
<dbReference type="GO" id="GO:0005524">
    <property type="term" value="F:ATP binding"/>
    <property type="evidence" value="ECO:0007669"/>
    <property type="project" value="UniProtKB-KW"/>
</dbReference>
<reference evidence="15 16" key="1">
    <citation type="submission" date="2020-01" db="EMBL/GenBank/DDBJ databases">
        <title>Frigidibacter albus SP32T (=CGMCC 1.13995T).</title>
        <authorList>
            <person name="Liao X."/>
        </authorList>
    </citation>
    <scope>NUCLEOTIDE SEQUENCE [LARGE SCALE GENOMIC DNA]</scope>
    <source>
        <strain evidence="15 16">SP32</strain>
    </source>
</reference>
<evidence type="ECO:0000256" key="5">
    <source>
        <dbReference type="ARBA" id="ARBA00022679"/>
    </source>
</evidence>
<evidence type="ECO:0000256" key="1">
    <source>
        <dbReference type="ARBA" id="ARBA00000085"/>
    </source>
</evidence>
<dbReference type="Gene3D" id="1.10.287.130">
    <property type="match status" value="1"/>
</dbReference>
<dbReference type="PANTHER" id="PTHR45436">
    <property type="entry name" value="SENSOR HISTIDINE KINASE YKOH"/>
    <property type="match status" value="1"/>
</dbReference>
<dbReference type="InterPro" id="IPR003594">
    <property type="entry name" value="HATPase_dom"/>
</dbReference>
<dbReference type="SUPFAM" id="SSF55874">
    <property type="entry name" value="ATPase domain of HSP90 chaperone/DNA topoisomerase II/histidine kinase"/>
    <property type="match status" value="1"/>
</dbReference>
<keyword evidence="8 15" id="KW-0418">Kinase</keyword>
<accession>A0A6L8VLF0</accession>
<evidence type="ECO:0000256" key="10">
    <source>
        <dbReference type="ARBA" id="ARBA00022989"/>
    </source>
</evidence>
<dbReference type="Gene3D" id="1.20.5.1040">
    <property type="entry name" value="Sensor protein qsec"/>
    <property type="match status" value="1"/>
</dbReference>
<comment type="caution">
    <text evidence="15">The sequence shown here is derived from an EMBL/GenBank/DDBJ whole genome shotgun (WGS) entry which is preliminary data.</text>
</comment>
<protein>
    <recommendedName>
        <fullName evidence="3">histidine kinase</fullName>
        <ecNumber evidence="3">2.7.13.3</ecNumber>
    </recommendedName>
</protein>
<keyword evidence="9" id="KW-0067">ATP-binding</keyword>
<keyword evidence="11" id="KW-0902">Two-component regulatory system</keyword>
<evidence type="ECO:0000256" key="8">
    <source>
        <dbReference type="ARBA" id="ARBA00022777"/>
    </source>
</evidence>
<evidence type="ECO:0000256" key="12">
    <source>
        <dbReference type="SAM" id="Phobius"/>
    </source>
</evidence>
<sequence>MTLPRSLQARLALSLGALLTVLWIAAASVTALLLRHEMDEVFDSALQETAQRLLPLAVVDIVGREEDGVTQRLAAIRTHDEFFTYIVRDAEGRILLQSHAADPAVFPAHDGPGFRQTATHRLFSDEALQGTIRITVAEPLDHRADVAREIQMGLGLPLLVVVPLALLCIVLAVRASLAPLRRFCGQLEARTARDLSPVPGEGIPSEIAPVAVTLNGLLARLKATFEAERSFAANAAHELRTPLAGAIAQAQRLQTETRDPAAAARAAEIEATLKRLTRLSERLMQLARAEGGQLRLDHSADLRPVARMVVEDIARTCAPGRIVLTLPPQPVMSDIDPDAFGILCRNLVENAVRHGARAEPVEVTLTPGGQLMVANDGPVLSPETLIRLTARFERADARTDGSGLGLAIVAAIADRIDSPLALRSPRPGALSGFEASVRLPVGDATVATQSGISAR</sequence>
<dbReference type="OrthoDB" id="9809766at2"/>
<dbReference type="PROSITE" id="PS50885">
    <property type="entry name" value="HAMP"/>
    <property type="match status" value="1"/>
</dbReference>
<keyword evidence="4" id="KW-0597">Phosphoprotein</keyword>
<evidence type="ECO:0000256" key="2">
    <source>
        <dbReference type="ARBA" id="ARBA00004141"/>
    </source>
</evidence>